<feature type="domain" description="FAS1" evidence="2">
    <location>
        <begin position="38"/>
        <end position="183"/>
    </location>
</feature>
<dbReference type="Pfam" id="PF02469">
    <property type="entry name" value="Fasciclin"/>
    <property type="match status" value="2"/>
</dbReference>
<dbReference type="Proteomes" id="UP000886047">
    <property type="component" value="Unassembled WGS sequence"/>
</dbReference>
<dbReference type="Gene3D" id="2.30.180.10">
    <property type="entry name" value="FAS1 domain"/>
    <property type="match status" value="2"/>
</dbReference>
<keyword evidence="1" id="KW-0732">Signal</keyword>
<dbReference type="SMART" id="SM00554">
    <property type="entry name" value="FAS1"/>
    <property type="match status" value="2"/>
</dbReference>
<protein>
    <recommendedName>
        <fullName evidence="2">FAS1 domain-containing protein</fullName>
    </recommendedName>
</protein>
<gene>
    <name evidence="3" type="ORF">ENN90_09655</name>
</gene>
<dbReference type="PROSITE" id="PS50213">
    <property type="entry name" value="FAS1"/>
    <property type="match status" value="2"/>
</dbReference>
<name>A0A831PQN0_9BACT</name>
<comment type="caution">
    <text evidence="3">The sequence shown here is derived from an EMBL/GenBank/DDBJ whole genome shotgun (WGS) entry which is preliminary data.</text>
</comment>
<accession>A0A831PQN0</accession>
<dbReference type="SUPFAM" id="SSF82153">
    <property type="entry name" value="FAS1 domain"/>
    <property type="match status" value="2"/>
</dbReference>
<evidence type="ECO:0000259" key="2">
    <source>
        <dbReference type="PROSITE" id="PS50213"/>
    </source>
</evidence>
<evidence type="ECO:0000256" key="1">
    <source>
        <dbReference type="SAM" id="SignalP"/>
    </source>
</evidence>
<dbReference type="InterPro" id="IPR000782">
    <property type="entry name" value="FAS1_domain"/>
</dbReference>
<dbReference type="PANTHER" id="PTHR10900:SF77">
    <property type="entry name" value="FI19380P1"/>
    <property type="match status" value="1"/>
</dbReference>
<feature type="signal peptide" evidence="1">
    <location>
        <begin position="1"/>
        <end position="22"/>
    </location>
</feature>
<dbReference type="InterPro" id="IPR050904">
    <property type="entry name" value="Adhesion/Biosynth-related"/>
</dbReference>
<organism evidence="3">
    <name type="scientific">Mariniphaga anaerophila</name>
    <dbReference type="NCBI Taxonomy" id="1484053"/>
    <lineage>
        <taxon>Bacteria</taxon>
        <taxon>Pseudomonadati</taxon>
        <taxon>Bacteroidota</taxon>
        <taxon>Bacteroidia</taxon>
        <taxon>Marinilabiliales</taxon>
        <taxon>Prolixibacteraceae</taxon>
        <taxon>Mariniphaga</taxon>
    </lineage>
</organism>
<proteinExistence type="predicted"/>
<evidence type="ECO:0000313" key="3">
    <source>
        <dbReference type="EMBL" id="HDR51863.1"/>
    </source>
</evidence>
<dbReference type="EMBL" id="DSDK01000517">
    <property type="protein sequence ID" value="HDR51863.1"/>
    <property type="molecule type" value="Genomic_DNA"/>
</dbReference>
<reference evidence="3" key="1">
    <citation type="journal article" date="2020" name="mSystems">
        <title>Genome- and Community-Level Interaction Insights into Carbon Utilization and Element Cycling Functions of Hydrothermarchaeota in Hydrothermal Sediment.</title>
        <authorList>
            <person name="Zhou Z."/>
            <person name="Liu Y."/>
            <person name="Xu W."/>
            <person name="Pan J."/>
            <person name="Luo Z.H."/>
            <person name="Li M."/>
        </authorList>
    </citation>
    <scope>NUCLEOTIDE SEQUENCE [LARGE SCALE GENOMIC DNA]</scope>
    <source>
        <strain evidence="3">SpSt-1217</strain>
    </source>
</reference>
<dbReference type="PROSITE" id="PS51257">
    <property type="entry name" value="PROKAR_LIPOPROTEIN"/>
    <property type="match status" value="1"/>
</dbReference>
<feature type="domain" description="FAS1" evidence="2">
    <location>
        <begin position="187"/>
        <end position="357"/>
    </location>
</feature>
<dbReference type="AlphaFoldDB" id="A0A831PQN0"/>
<feature type="chain" id="PRO_5032671513" description="FAS1 domain-containing protein" evidence="1">
    <location>
        <begin position="23"/>
        <end position="528"/>
    </location>
</feature>
<dbReference type="PANTHER" id="PTHR10900">
    <property type="entry name" value="PERIOSTIN-RELATED"/>
    <property type="match status" value="1"/>
</dbReference>
<sequence>MIFKMRRLAYLFVIMLAAGAFSCEDPILEATFEDVEKITIYDYLMENEEDFSSFISILERGGILKTLSAYNPNGEDYTLFAPDNNAMNRFIQENDQFTSVNDILSDLAYASAFSRYHVVNMGVHSNEFPFGAFSEPTLSGDYLTVSFIIEADTSYYKINNQASVIRPNIETSNGFVHHLETALLPVTLTSYQWLKQNPAFSIFSQAIDLTGLQSLIDFSLKEEEGRQGVTVLAEPDSIYQKSGIHSANDLVATISPNSNDYTNTSNRLYNFVAYHFLQGSYFLDDFVDENTNYGTLSEIPLNINGRGLEIAINKGKEVFDTIVFMGDSTFIDYVGFLYDQSNVITQTGAIHFIDRVMKQQTPSRANLTFQFYEEPLIWSFFQKGEGSFLIEDPDALVNIEYEGADLSYEIIKEEGEDLTNAWNNDYLVIDGDFVISYQTPRIVAGRYDVFLGAEAYNADNALVEVFIDGKKIGGLVDLTSLGNQNSPFQQIRLGSVDFKSYARHKVEIRPLIPGRFLWDYIRFEIPRN</sequence>
<dbReference type="InterPro" id="IPR036378">
    <property type="entry name" value="FAS1_dom_sf"/>
</dbReference>